<dbReference type="GeneID" id="37005994"/>
<dbReference type="VEuPathDB" id="FungiDB:CXQ85_000661"/>
<protein>
    <submittedName>
        <fullName evidence="2">Uncharacterized protein</fullName>
    </submittedName>
</protein>
<feature type="compositionally biased region" description="Basic residues" evidence="1">
    <location>
        <begin position="15"/>
        <end position="24"/>
    </location>
</feature>
<feature type="compositionally biased region" description="Basic residues" evidence="1">
    <location>
        <begin position="50"/>
        <end position="61"/>
    </location>
</feature>
<keyword evidence="3" id="KW-1185">Reference proteome</keyword>
<comment type="caution">
    <text evidence="2">The sequence shown here is derived from an EMBL/GenBank/DDBJ whole genome shotgun (WGS) entry which is preliminary data.</text>
</comment>
<dbReference type="AlphaFoldDB" id="A0A2V1AV31"/>
<evidence type="ECO:0000313" key="3">
    <source>
        <dbReference type="Proteomes" id="UP000244309"/>
    </source>
</evidence>
<dbReference type="Proteomes" id="UP000244309">
    <property type="component" value="Unassembled WGS sequence"/>
</dbReference>
<feature type="region of interest" description="Disordered" evidence="1">
    <location>
        <begin position="1"/>
        <end position="82"/>
    </location>
</feature>
<gene>
    <name evidence="2" type="ORF">CXQ85_000661</name>
</gene>
<reference evidence="2 3" key="1">
    <citation type="submission" date="2017-12" db="EMBL/GenBank/DDBJ databases">
        <title>Genome Sequence of a Multidrug-Resistant Candida haemulonii Isolate from a Patient with Chronic Leg Ulcers in Israel.</title>
        <authorList>
            <person name="Chow N.A."/>
            <person name="Gade L."/>
            <person name="Batra D."/>
            <person name="Rowe L.A."/>
            <person name="Ben-Ami R."/>
            <person name="Loparev V.N."/>
            <person name="Litvintseva A.P."/>
        </authorList>
    </citation>
    <scope>NUCLEOTIDE SEQUENCE [LARGE SCALE GENOMIC DNA]</scope>
    <source>
        <strain evidence="2 3">B11899</strain>
    </source>
</reference>
<dbReference type="RefSeq" id="XP_025342615.1">
    <property type="nucleotide sequence ID" value="XM_025484400.1"/>
</dbReference>
<accession>A0A2V1AV31</accession>
<sequence>MSATQTTMTQNTKATCRRSPRLTKKNLVYTKKQKETALQQKEPKLYLRFRLSKRSKSKREKNKPLPPTTIPSNQPKRTDASTELHEKLYIRISLEQMLRVKKLNSMST</sequence>
<evidence type="ECO:0000313" key="2">
    <source>
        <dbReference type="EMBL" id="PVH21675.1"/>
    </source>
</evidence>
<dbReference type="EMBL" id="PKFO01000005">
    <property type="protein sequence ID" value="PVH21675.1"/>
    <property type="molecule type" value="Genomic_DNA"/>
</dbReference>
<organism evidence="2 3">
    <name type="scientific">Candidozyma haemuli</name>
    <dbReference type="NCBI Taxonomy" id="45357"/>
    <lineage>
        <taxon>Eukaryota</taxon>
        <taxon>Fungi</taxon>
        <taxon>Dikarya</taxon>
        <taxon>Ascomycota</taxon>
        <taxon>Saccharomycotina</taxon>
        <taxon>Pichiomycetes</taxon>
        <taxon>Metschnikowiaceae</taxon>
        <taxon>Candidozyma</taxon>
    </lineage>
</organism>
<proteinExistence type="predicted"/>
<evidence type="ECO:0000256" key="1">
    <source>
        <dbReference type="SAM" id="MobiDB-lite"/>
    </source>
</evidence>
<name>A0A2V1AV31_9ASCO</name>
<feature type="compositionally biased region" description="Low complexity" evidence="1">
    <location>
        <begin position="1"/>
        <end position="14"/>
    </location>
</feature>